<dbReference type="EMBL" id="CP012830">
    <property type="protein sequence ID" value="ALI00406.1"/>
    <property type="molecule type" value="Genomic_DNA"/>
</dbReference>
<accession>A0A0N9WFK9</accession>
<organism evidence="1 2">
    <name type="scientific">Pseudomonas fluorescens</name>
    <dbReference type="NCBI Taxonomy" id="294"/>
    <lineage>
        <taxon>Bacteria</taxon>
        <taxon>Pseudomonadati</taxon>
        <taxon>Pseudomonadota</taxon>
        <taxon>Gammaproteobacteria</taxon>
        <taxon>Pseudomonadales</taxon>
        <taxon>Pseudomonadaceae</taxon>
        <taxon>Pseudomonas</taxon>
    </lineage>
</organism>
<protein>
    <submittedName>
        <fullName evidence="1">Uncharacterized protein</fullName>
    </submittedName>
</protein>
<dbReference type="AlphaFoldDB" id="A0A0N9WFK9"/>
<dbReference type="Proteomes" id="UP000066487">
    <property type="component" value="Chromosome"/>
</dbReference>
<dbReference type="OrthoDB" id="7001726at2"/>
<evidence type="ECO:0000313" key="1">
    <source>
        <dbReference type="EMBL" id="ALI00406.1"/>
    </source>
</evidence>
<name>A0A0N9WFK9_PSEFL</name>
<sequence>MTKLIDIRMDNGINGIKKSVPVTLGFTLETDGAPPPVGSRLEFRVNEDVTFLHVSMPVNGAQMIFRPSFNSSMITITDTQTQGWNPGRTVTLISEKELRPSSVAELCSIRYYQPTHMEHFYCGVLAKYIEEQEIQVRQTFKGAWQDQATKGWIYSYDFILRATRHSIAQWKVSSAGLPLGTKIYANPWLDMSHDGTEGIIELRTPKGGKYVLEPGIDLPVSVQLLYPVASGQNPSFQNVPNLVAYPL</sequence>
<reference evidence="2" key="1">
    <citation type="submission" date="2015-09" db="EMBL/GenBank/DDBJ databases">
        <title>Whole genome sequence of Pseudomonas fluorescens FW300-N2E3.</title>
        <authorList>
            <person name="Ray J."/>
            <person name="Melnyk R."/>
            <person name="Deutschbauer A."/>
        </authorList>
    </citation>
    <scope>NUCLEOTIDE SEQUENCE [LARGE SCALE GENOMIC DNA]</scope>
    <source>
        <strain evidence="2">FW300-N2E3</strain>
    </source>
</reference>
<proteinExistence type="predicted"/>
<evidence type="ECO:0000313" key="2">
    <source>
        <dbReference type="Proteomes" id="UP000066487"/>
    </source>
</evidence>
<gene>
    <name evidence="1" type="ORF">AO353_04820</name>
</gene>
<reference evidence="1 2" key="2">
    <citation type="journal article" date="2018" name="Nature">
        <title>Mutant phenotypes for thousands of bacterial genes of unknown function.</title>
        <authorList>
            <person name="Price M.N."/>
            <person name="Wetmore K.M."/>
            <person name="Waters R.J."/>
            <person name="Callaghan M."/>
            <person name="Ray J."/>
            <person name="Liu H."/>
            <person name="Kuehl J.V."/>
            <person name="Melnyk R.A."/>
            <person name="Lamson J.S."/>
            <person name="Suh Y."/>
            <person name="Carlson H.K."/>
            <person name="Esquivel Z."/>
            <person name="Sadeeshkumar H."/>
            <person name="Chakraborty R."/>
            <person name="Zane G.M."/>
            <person name="Rubin B.E."/>
            <person name="Wall J.D."/>
            <person name="Visel A."/>
            <person name="Bristow J."/>
            <person name="Blow M.J."/>
            <person name="Arkin A.P."/>
            <person name="Deutschbauer A.M."/>
        </authorList>
    </citation>
    <scope>NUCLEOTIDE SEQUENCE [LARGE SCALE GENOMIC DNA]</scope>
    <source>
        <strain evidence="1 2">FW300-N2E3</strain>
    </source>
</reference>
<dbReference type="RefSeq" id="WP_054593929.1">
    <property type="nucleotide sequence ID" value="NZ_CP012830.1"/>
</dbReference>